<evidence type="ECO:0000313" key="7">
    <source>
        <dbReference type="Proteomes" id="UP000016860"/>
    </source>
</evidence>
<dbReference type="EMBL" id="ATAY01000085">
    <property type="protein sequence ID" value="EPR09583.1"/>
    <property type="molecule type" value="Genomic_DNA"/>
</dbReference>
<dbReference type="InterPro" id="IPR036551">
    <property type="entry name" value="Flavin_trans-like"/>
</dbReference>
<reference evidence="6 7" key="1">
    <citation type="journal article" date="2013" name="Genome Announc.">
        <title>Draft Genome Sequence of the Cellulolytic Bacterium Clostridium papyrosolvens C7 (ATCC 700395).</title>
        <authorList>
            <person name="Zepeda V."/>
            <person name="Dassa B."/>
            <person name="Borovok I."/>
            <person name="Lamed R."/>
            <person name="Bayer E.A."/>
            <person name="Cate J.H."/>
        </authorList>
    </citation>
    <scope>NUCLEOTIDE SEQUENCE [LARGE SCALE GENOMIC DNA]</scope>
    <source>
        <strain evidence="6 7">C7</strain>
    </source>
</reference>
<evidence type="ECO:0000256" key="1">
    <source>
        <dbReference type="ARBA" id="ARBA00022602"/>
    </source>
</evidence>
<dbReference type="PATRIC" id="fig|1330534.3.peg.3223"/>
<dbReference type="InterPro" id="IPR003382">
    <property type="entry name" value="Flavoprotein"/>
</dbReference>
<keyword evidence="2" id="KW-0285">Flavoprotein</keyword>
<keyword evidence="3" id="KW-0288">FMN</keyword>
<dbReference type="NCBIfam" id="TIGR00421">
    <property type="entry name" value="ubiX_pad"/>
    <property type="match status" value="1"/>
</dbReference>
<evidence type="ECO:0000259" key="5">
    <source>
        <dbReference type="Pfam" id="PF02441"/>
    </source>
</evidence>
<dbReference type="Gene3D" id="3.40.50.1950">
    <property type="entry name" value="Flavin prenyltransferase-like"/>
    <property type="match status" value="1"/>
</dbReference>
<proteinExistence type="predicted"/>
<dbReference type="Proteomes" id="UP000016860">
    <property type="component" value="Unassembled WGS sequence"/>
</dbReference>
<gene>
    <name evidence="6" type="ORF">L323_16250</name>
</gene>
<dbReference type="AlphaFoldDB" id="U4QZL6"/>
<comment type="caution">
    <text evidence="6">The sequence shown here is derived from an EMBL/GenBank/DDBJ whole genome shotgun (WGS) entry which is preliminary data.</text>
</comment>
<sequence>MSKYAVKNIGLETDYSIEQVLGLANYTYDNDGLAARISSGSYITDATVIVPCSMKTLACISNGICDTLVSRAADVALKESRKLIICPRETPLNSIHLENMLKLSRLGVKIIPPMPAFYNKPKTLDDVLNHQVMKICDCLGIANEIGRRWE</sequence>
<evidence type="ECO:0000313" key="6">
    <source>
        <dbReference type="EMBL" id="EPR09583.1"/>
    </source>
</evidence>
<name>U4QZL6_9FIRM</name>
<feature type="domain" description="Flavoprotein" evidence="5">
    <location>
        <begin position="30"/>
        <end position="131"/>
    </location>
</feature>
<dbReference type="SUPFAM" id="SSF52507">
    <property type="entry name" value="Homo-oligomeric flavin-containing Cys decarboxylases, HFCD"/>
    <property type="match status" value="1"/>
</dbReference>
<evidence type="ECO:0000256" key="4">
    <source>
        <dbReference type="ARBA" id="ARBA00022679"/>
    </source>
</evidence>
<protein>
    <submittedName>
        <fullName evidence="6">Aromatic acid decarboxylase</fullName>
    </submittedName>
</protein>
<dbReference type="NCBIfam" id="NF004685">
    <property type="entry name" value="PRK06029.1"/>
    <property type="match status" value="1"/>
</dbReference>
<evidence type="ECO:0000256" key="2">
    <source>
        <dbReference type="ARBA" id="ARBA00022630"/>
    </source>
</evidence>
<evidence type="ECO:0000256" key="3">
    <source>
        <dbReference type="ARBA" id="ARBA00022643"/>
    </source>
</evidence>
<organism evidence="6 7">
    <name type="scientific">Ruminiclostridium papyrosolvens C7</name>
    <dbReference type="NCBI Taxonomy" id="1330534"/>
    <lineage>
        <taxon>Bacteria</taxon>
        <taxon>Bacillati</taxon>
        <taxon>Bacillota</taxon>
        <taxon>Clostridia</taxon>
        <taxon>Eubacteriales</taxon>
        <taxon>Oscillospiraceae</taxon>
        <taxon>Ruminiclostridium</taxon>
    </lineage>
</organism>
<dbReference type="InterPro" id="IPR004507">
    <property type="entry name" value="UbiX-like"/>
</dbReference>
<accession>U4QZL6</accession>
<dbReference type="GO" id="GO:0004659">
    <property type="term" value="F:prenyltransferase activity"/>
    <property type="evidence" value="ECO:0007669"/>
    <property type="project" value="UniProtKB-KW"/>
</dbReference>
<keyword evidence="1" id="KW-0637">Prenyltransferase</keyword>
<keyword evidence="4" id="KW-0808">Transferase</keyword>
<dbReference type="STRING" id="1330534.L323_16250"/>
<dbReference type="Pfam" id="PF02441">
    <property type="entry name" value="Flavoprotein"/>
    <property type="match status" value="1"/>
</dbReference>